<protein>
    <recommendedName>
        <fullName evidence="3">Aromatic ring-opening dioxygenase LigA</fullName>
    </recommendedName>
</protein>
<dbReference type="RefSeq" id="WP_155440177.1">
    <property type="nucleotide sequence ID" value="NZ_WNLA01000011.1"/>
</dbReference>
<comment type="caution">
    <text evidence="1">The sequence shown here is derived from an EMBL/GenBank/DDBJ whole genome shotgun (WGS) entry which is preliminary data.</text>
</comment>
<gene>
    <name evidence="1" type="ORF">GM668_17205</name>
</gene>
<evidence type="ECO:0000313" key="1">
    <source>
        <dbReference type="EMBL" id="MTW03824.1"/>
    </source>
</evidence>
<sequence length="207" mass="22639">MNNTIKLTFHNLSNDRNNSRIVIFQRNEQASLDDLGIAWKVIQNCGFDETHPFELPLNMQASVADSYGNFSPLVDVVPGQTLAYQTAPSGYRLLPVEPSPGGVVVQINNSLPQGVIHAGIYKNGTLLARKKNICPEDLALFEFKPTIWVGAASQIEQGDSMNSAVMNQTFKEFSLLGLRSATIVMQGGGGDRNALPLTFELTDRVMV</sequence>
<evidence type="ECO:0008006" key="3">
    <source>
        <dbReference type="Google" id="ProtNLM"/>
    </source>
</evidence>
<dbReference type="EMBL" id="WNLA01000011">
    <property type="protein sequence ID" value="MTW03824.1"/>
    <property type="molecule type" value="Genomic_DNA"/>
</dbReference>
<proteinExistence type="predicted"/>
<evidence type="ECO:0000313" key="2">
    <source>
        <dbReference type="Proteomes" id="UP000484015"/>
    </source>
</evidence>
<keyword evidence="2" id="KW-1185">Reference proteome</keyword>
<dbReference type="Proteomes" id="UP000484015">
    <property type="component" value="Unassembled WGS sequence"/>
</dbReference>
<name>A0A6L6Q336_9BURK</name>
<dbReference type="OrthoDB" id="8891769at2"/>
<reference evidence="1 2" key="1">
    <citation type="submission" date="2019-11" db="EMBL/GenBank/DDBJ databases">
        <title>Type strains purchased from KCTC, JCM and DSMZ.</title>
        <authorList>
            <person name="Lu H."/>
        </authorList>
    </citation>
    <scope>NUCLEOTIDE SEQUENCE [LARGE SCALE GENOMIC DNA]</scope>
    <source>
        <strain evidence="1 2">KCTC 42409</strain>
    </source>
</reference>
<organism evidence="1 2">
    <name type="scientific">Pseudoduganella ginsengisoli</name>
    <dbReference type="NCBI Taxonomy" id="1462440"/>
    <lineage>
        <taxon>Bacteria</taxon>
        <taxon>Pseudomonadati</taxon>
        <taxon>Pseudomonadota</taxon>
        <taxon>Betaproteobacteria</taxon>
        <taxon>Burkholderiales</taxon>
        <taxon>Oxalobacteraceae</taxon>
        <taxon>Telluria group</taxon>
        <taxon>Pseudoduganella</taxon>
    </lineage>
</organism>
<dbReference type="AlphaFoldDB" id="A0A6L6Q336"/>
<accession>A0A6L6Q336</accession>